<gene>
    <name evidence="1" type="ORF">CPT_Saba_059</name>
</gene>
<sequence length="205" mass="22494">MSIIVETVGLNDTKRYFARFPKMATRSMRLAINSTARRGGLKTLKDGMLAEVDFPRGYLSGDRLKVAKFASDSNLSASILARKRATSLARFAGPAPIGKEGVTVKVKKGRTTFLKKAFLVKLRAGASMSEDNYNLGLAVRLAPGEQLGNKRKAHKAWLVPGKVALLYAPSVDQVMNTVAPKVTTRIAEQVVAEFYRQFERFSNGK</sequence>
<dbReference type="EMBL" id="MN062188">
    <property type="protein sequence ID" value="QEG09432.1"/>
    <property type="molecule type" value="Genomic_DNA"/>
</dbReference>
<proteinExistence type="predicted"/>
<evidence type="ECO:0000313" key="2">
    <source>
        <dbReference type="Proteomes" id="UP000322840"/>
    </source>
</evidence>
<name>A0A5B9NAB7_9CAUD</name>
<evidence type="ECO:0000313" key="1">
    <source>
        <dbReference type="EMBL" id="QEG09432.1"/>
    </source>
</evidence>
<accession>A0A5B9NAB7</accession>
<reference evidence="2" key="1">
    <citation type="submission" date="2019-06" db="EMBL/GenBank/DDBJ databases">
        <title>The Complete Genome of Proteus mirabilis Siphophage Saba.</title>
        <authorList>
            <person name="Nyugen J."/>
            <person name="Harb L."/>
            <person name="Moreland R."/>
            <person name="Liu M."/>
            <person name="Ramsey J."/>
        </authorList>
    </citation>
    <scope>NUCLEOTIDE SEQUENCE [LARGE SCALE GENOMIC DNA]</scope>
</reference>
<protein>
    <recommendedName>
        <fullName evidence="3">Minor tail protein</fullName>
    </recommendedName>
</protein>
<keyword evidence="2" id="KW-1185">Reference proteome</keyword>
<dbReference type="Proteomes" id="UP000322840">
    <property type="component" value="Segment"/>
</dbReference>
<evidence type="ECO:0008006" key="3">
    <source>
        <dbReference type="Google" id="ProtNLM"/>
    </source>
</evidence>
<organism evidence="1 2">
    <name type="scientific">Proteus phage Saba</name>
    <dbReference type="NCBI Taxonomy" id="2596672"/>
    <lineage>
        <taxon>Viruses</taxon>
        <taxon>Duplodnaviria</taxon>
        <taxon>Heunggongvirae</taxon>
        <taxon>Uroviricota</taxon>
        <taxon>Caudoviricetes</taxon>
        <taxon>Casjensviridae</taxon>
        <taxon>Cenphatecvirus</taxon>
        <taxon>Cenphatecvirus saba</taxon>
    </lineage>
</organism>